<dbReference type="InterPro" id="IPR002347">
    <property type="entry name" value="SDR_fam"/>
</dbReference>
<dbReference type="PRINTS" id="PR00081">
    <property type="entry name" value="GDHRDH"/>
</dbReference>
<dbReference type="Gene3D" id="3.30.560.10">
    <property type="entry name" value="Glucose Oxidase, domain 3"/>
    <property type="match status" value="1"/>
</dbReference>
<evidence type="ECO:0000256" key="3">
    <source>
        <dbReference type="ARBA" id="ARBA00004275"/>
    </source>
</evidence>
<evidence type="ECO:0000256" key="1">
    <source>
        <dbReference type="ARBA" id="ARBA00001974"/>
    </source>
</evidence>
<organism evidence="16 17">
    <name type="scientific">Clydaea vesicula</name>
    <dbReference type="NCBI Taxonomy" id="447962"/>
    <lineage>
        <taxon>Eukaryota</taxon>
        <taxon>Fungi</taxon>
        <taxon>Fungi incertae sedis</taxon>
        <taxon>Chytridiomycota</taxon>
        <taxon>Chytridiomycota incertae sedis</taxon>
        <taxon>Chytridiomycetes</taxon>
        <taxon>Lobulomycetales</taxon>
        <taxon>Lobulomycetaceae</taxon>
        <taxon>Clydaea</taxon>
    </lineage>
</organism>
<dbReference type="NCBIfam" id="NF006133">
    <property type="entry name" value="PRK08278.1"/>
    <property type="match status" value="1"/>
</dbReference>
<feature type="domain" description="Glucose-methanol-choline oxidoreductase N-terminal" evidence="15">
    <location>
        <begin position="557"/>
        <end position="571"/>
    </location>
</feature>
<dbReference type="InterPro" id="IPR036291">
    <property type="entry name" value="NAD(P)-bd_dom_sf"/>
</dbReference>
<dbReference type="PROSITE" id="PS00623">
    <property type="entry name" value="GMC_OXRED_1"/>
    <property type="match status" value="1"/>
</dbReference>
<dbReference type="Pfam" id="PF00106">
    <property type="entry name" value="adh_short"/>
    <property type="match status" value="1"/>
</dbReference>
<keyword evidence="11" id="KW-0576">Peroxisome</keyword>
<dbReference type="GO" id="GO:0005739">
    <property type="term" value="C:mitochondrion"/>
    <property type="evidence" value="ECO:0007669"/>
    <property type="project" value="UniProtKB-SubCell"/>
</dbReference>
<dbReference type="Pfam" id="PF00732">
    <property type="entry name" value="GMC_oxred_N"/>
    <property type="match status" value="2"/>
</dbReference>
<dbReference type="SUPFAM" id="SSF51735">
    <property type="entry name" value="NAD(P)-binding Rossmann-fold domains"/>
    <property type="match status" value="1"/>
</dbReference>
<comment type="subcellular location">
    <subcellularLocation>
        <location evidence="2">Mitochondrion</location>
    </subcellularLocation>
    <subcellularLocation>
        <location evidence="3">Peroxisome</location>
    </subcellularLocation>
</comment>
<comment type="cofactor">
    <cofactor evidence="1">
        <name>FAD</name>
        <dbReference type="ChEBI" id="CHEBI:57692"/>
    </cofactor>
</comment>
<comment type="similarity">
    <text evidence="5 13">Belongs to the GMC oxidoreductase family.</text>
</comment>
<dbReference type="SUPFAM" id="SSF54373">
    <property type="entry name" value="FAD-linked reductases, C-terminal domain"/>
    <property type="match status" value="1"/>
</dbReference>
<dbReference type="Proteomes" id="UP001211065">
    <property type="component" value="Unassembled WGS sequence"/>
</dbReference>
<dbReference type="PROSITE" id="PS00624">
    <property type="entry name" value="GMC_OXRED_2"/>
    <property type="match status" value="1"/>
</dbReference>
<name>A0AAD5Y004_9FUNG</name>
<evidence type="ECO:0000256" key="5">
    <source>
        <dbReference type="ARBA" id="ARBA00010790"/>
    </source>
</evidence>
<keyword evidence="10" id="KW-0496">Mitochondrion</keyword>
<evidence type="ECO:0000256" key="7">
    <source>
        <dbReference type="ARBA" id="ARBA00022827"/>
    </source>
</evidence>
<dbReference type="AlphaFoldDB" id="A0AAD5Y004"/>
<reference evidence="16" key="1">
    <citation type="submission" date="2020-05" db="EMBL/GenBank/DDBJ databases">
        <title>Phylogenomic resolution of chytrid fungi.</title>
        <authorList>
            <person name="Stajich J.E."/>
            <person name="Amses K."/>
            <person name="Simmons R."/>
            <person name="Seto K."/>
            <person name="Myers J."/>
            <person name="Bonds A."/>
            <person name="Quandt C.A."/>
            <person name="Barry K."/>
            <person name="Liu P."/>
            <person name="Grigoriev I."/>
            <person name="Longcore J.E."/>
            <person name="James T.Y."/>
        </authorList>
    </citation>
    <scope>NUCLEOTIDE SEQUENCE</scope>
    <source>
        <strain evidence="16">JEL0476</strain>
    </source>
</reference>
<keyword evidence="6 13" id="KW-0285">Flavoprotein</keyword>
<evidence type="ECO:0000256" key="6">
    <source>
        <dbReference type="ARBA" id="ARBA00022630"/>
    </source>
</evidence>
<evidence type="ECO:0000313" key="16">
    <source>
        <dbReference type="EMBL" id="KAJ3220997.1"/>
    </source>
</evidence>
<keyword evidence="17" id="KW-1185">Reference proteome</keyword>
<dbReference type="InterPro" id="IPR007867">
    <property type="entry name" value="GMC_OxRtase_C"/>
</dbReference>
<evidence type="ECO:0000256" key="9">
    <source>
        <dbReference type="ARBA" id="ARBA00023002"/>
    </source>
</evidence>
<keyword evidence="9" id="KW-0560">Oxidoreductase</keyword>
<dbReference type="SUPFAM" id="SSF51905">
    <property type="entry name" value="FAD/NAD(P)-binding domain"/>
    <property type="match status" value="1"/>
</dbReference>
<keyword evidence="7 13" id="KW-0274">FAD</keyword>
<comment type="similarity">
    <text evidence="4">Belongs to the short-chain dehydrogenases/reductases (SDR) family.</text>
</comment>
<comment type="caution">
    <text evidence="16">The sequence shown here is derived from an EMBL/GenBank/DDBJ whole genome shotgun (WGS) entry which is preliminary data.</text>
</comment>
<evidence type="ECO:0000259" key="15">
    <source>
        <dbReference type="PROSITE" id="PS00624"/>
    </source>
</evidence>
<proteinExistence type="inferred from homology"/>
<accession>A0AAD5Y004</accession>
<keyword evidence="8" id="KW-0521">NADP</keyword>
<feature type="domain" description="Glucose-methanol-choline oxidoreductase N-terminal" evidence="14">
    <location>
        <begin position="355"/>
        <end position="378"/>
    </location>
</feature>
<dbReference type="PANTHER" id="PTHR11552:SF147">
    <property type="entry name" value="CHOLINE DEHYDROGENASE, MITOCHONDRIAL"/>
    <property type="match status" value="1"/>
</dbReference>
<evidence type="ECO:0000256" key="11">
    <source>
        <dbReference type="ARBA" id="ARBA00023140"/>
    </source>
</evidence>
<evidence type="ECO:0000256" key="8">
    <source>
        <dbReference type="ARBA" id="ARBA00022857"/>
    </source>
</evidence>
<dbReference type="InterPro" id="IPR000172">
    <property type="entry name" value="GMC_OxRdtase_N"/>
</dbReference>
<evidence type="ECO:0000256" key="2">
    <source>
        <dbReference type="ARBA" id="ARBA00004173"/>
    </source>
</evidence>
<evidence type="ECO:0000313" key="17">
    <source>
        <dbReference type="Proteomes" id="UP001211065"/>
    </source>
</evidence>
<sequence>MKDIRLKGKTVFITGGSRGIGLEVAVRLAKEGANIAIAAKTAEPHPKLPGTIYTAAKDIEAAGGKALPLICDIRFENDIQNAVNKTVEKFGGIDILINNASAIDLVPMEQATLKKYDLMNQINARGTWLTSKIVLPHLINSSKLKRNPMILMMSPPLDMSKKWFAPHVGYTIAKYSMSMCALGLSGELEEYGIGVNCLWPLTGIDTSAVSNVITDGEKEVMDTARKPEIMAEAAFSILSQDGAVFNGQFCIDEEVLRVQGVKNFNKFKNDPRVPDDMLMPDFFVPNEIKGKHPSAKMSKVLNSNYIEESGNDSKSDPKVNIPALFPESQQGPLDWNYHTIRQPQTYNRTHFWPRGKTLGGSSSINAMLWVRGNQADYDLWAKKYGLSNWSYENVLPIFKRMENCRYPVDETYRGKNGNIDVSIKIGLGKGPKGTNSGTKDTDENLNFDYNAETQFGAGLSQTNVWRGKRVNTNHGDLNYFFINLYVVIGYLQGLIDPGSKDFRSNLFVLTHRHVAKVVLERTESGNIKAVGVELVPEAPNISPEIIGCSKEVILCAGAVNSPQILQLSGIGNKEELEQLGVEVFVDSPEVGMNLKDHIQCSISAEDLTKTTYTDTFTSAASALFKYFTKGSGPLGCCGIESMAFSFNSFLVNTDKYAAQSPELMPPPNIQIHFLVARLNKRAADLINFRSFEGGALGKYDAFDEKLYRENFENEFKNFAAHLSGAMLCTLLKPKSTGSIKIKSKNPLEHPIIDPRYLTNDEDIQQLVDGLLECRKIFDVLRKYGYIGKENYVKCIVSELMRVNGRTFEEIVQTREYLVECVKQRSTTLYHPTTTCRMGTDARSVVDENLRVRGVKCLRVADASIMPEIVSGNTNAPSIMIGNKNIFIKKK</sequence>
<dbReference type="FunFam" id="3.40.50.720:FF:000301">
    <property type="entry name" value="Hydroxysteroid dehydrogenase like 2"/>
    <property type="match status" value="1"/>
</dbReference>
<dbReference type="Gene3D" id="3.50.50.60">
    <property type="entry name" value="FAD/NAD(P)-binding domain"/>
    <property type="match status" value="1"/>
</dbReference>
<dbReference type="PANTHER" id="PTHR11552">
    <property type="entry name" value="GLUCOSE-METHANOL-CHOLINE GMC OXIDOREDUCTASE"/>
    <property type="match status" value="1"/>
</dbReference>
<evidence type="ECO:0000259" key="14">
    <source>
        <dbReference type="PROSITE" id="PS00623"/>
    </source>
</evidence>
<protein>
    <recommendedName>
        <fullName evidence="12">Hydroxysteroid dehydrogenase-like protein 2</fullName>
    </recommendedName>
</protein>
<dbReference type="EMBL" id="JADGJW010000258">
    <property type="protein sequence ID" value="KAJ3220997.1"/>
    <property type="molecule type" value="Genomic_DNA"/>
</dbReference>
<dbReference type="GO" id="GO:0016614">
    <property type="term" value="F:oxidoreductase activity, acting on CH-OH group of donors"/>
    <property type="evidence" value="ECO:0007669"/>
    <property type="project" value="InterPro"/>
</dbReference>
<dbReference type="Gene3D" id="3.40.50.720">
    <property type="entry name" value="NAD(P)-binding Rossmann-like Domain"/>
    <property type="match status" value="1"/>
</dbReference>
<gene>
    <name evidence="16" type="ORF">HK099_003834</name>
</gene>
<dbReference type="GO" id="GO:0050660">
    <property type="term" value="F:flavin adenine dinucleotide binding"/>
    <property type="evidence" value="ECO:0007669"/>
    <property type="project" value="InterPro"/>
</dbReference>
<evidence type="ECO:0000256" key="13">
    <source>
        <dbReference type="RuleBase" id="RU003968"/>
    </source>
</evidence>
<evidence type="ECO:0000256" key="4">
    <source>
        <dbReference type="ARBA" id="ARBA00006484"/>
    </source>
</evidence>
<evidence type="ECO:0000256" key="12">
    <source>
        <dbReference type="ARBA" id="ARBA00040243"/>
    </source>
</evidence>
<dbReference type="GO" id="GO:0005777">
    <property type="term" value="C:peroxisome"/>
    <property type="evidence" value="ECO:0007669"/>
    <property type="project" value="UniProtKB-SubCell"/>
</dbReference>
<evidence type="ECO:0000256" key="10">
    <source>
        <dbReference type="ARBA" id="ARBA00023128"/>
    </source>
</evidence>
<dbReference type="InterPro" id="IPR012132">
    <property type="entry name" value="GMC_OxRdtase"/>
</dbReference>
<dbReference type="Pfam" id="PF05199">
    <property type="entry name" value="GMC_oxred_C"/>
    <property type="match status" value="1"/>
</dbReference>
<dbReference type="InterPro" id="IPR036188">
    <property type="entry name" value="FAD/NAD-bd_sf"/>
</dbReference>